<dbReference type="EMBL" id="MTYI01000187">
    <property type="protein sequence ID" value="PNP49489.1"/>
    <property type="molecule type" value="Genomic_DNA"/>
</dbReference>
<accession>A0A2K0TVD5</accession>
<evidence type="ECO:0000313" key="1">
    <source>
        <dbReference type="EMBL" id="PNP49489.1"/>
    </source>
</evidence>
<sequence length="364" mass="40343">MSYPFGYLWKCPDGVDGSSSVRTDYENITAPSTTASDEGILTPSTSTATRTLDWLDDDSHAAYTNELAGIQSPAPPEPTVLLAEICKAAEDVTQLVERFGPKMVTTLASPVTKTALFPDANQLRLPSLRYADSFTCRLTEFYKQQVSLHGEAPLLWWLWDPLLKFLDRQTRSNGFTLAFTPARNTDMALPYTISITLGGLRKIEMTAVYGGAFSERRIFSTTIADFRPPEAGFEEAGFEEAGFEEAGVDETPAALAIDETPYRGAGCYRDALDYLMPRSGSIWRSAMEITTKTERRLVSDLAGTCKAEDDCGFMVVTKDQDSQCKNLLRRLPPKARDFIEDRRLVGKMGGQFSRMQNRSPGPKD</sequence>
<evidence type="ECO:0000313" key="2">
    <source>
        <dbReference type="Proteomes" id="UP000236290"/>
    </source>
</evidence>
<protein>
    <submittedName>
        <fullName evidence="1">Uncharacterized protein</fullName>
    </submittedName>
</protein>
<gene>
    <name evidence="1" type="ORF">THARTR1_09811</name>
</gene>
<dbReference type="OrthoDB" id="4525715at2759"/>
<organism evidence="1 2">
    <name type="scientific">Trichoderma harzianum</name>
    <name type="common">Hypocrea lixii</name>
    <dbReference type="NCBI Taxonomy" id="5544"/>
    <lineage>
        <taxon>Eukaryota</taxon>
        <taxon>Fungi</taxon>
        <taxon>Dikarya</taxon>
        <taxon>Ascomycota</taxon>
        <taxon>Pezizomycotina</taxon>
        <taxon>Sordariomycetes</taxon>
        <taxon>Hypocreomycetidae</taxon>
        <taxon>Hypocreales</taxon>
        <taxon>Hypocreaceae</taxon>
        <taxon>Trichoderma</taxon>
    </lineage>
</organism>
<comment type="caution">
    <text evidence="1">The sequence shown here is derived from an EMBL/GenBank/DDBJ whole genome shotgun (WGS) entry which is preliminary data.</text>
</comment>
<name>A0A2K0TVD5_TRIHA</name>
<proteinExistence type="predicted"/>
<dbReference type="Proteomes" id="UP000236290">
    <property type="component" value="Unassembled WGS sequence"/>
</dbReference>
<dbReference type="AlphaFoldDB" id="A0A2K0TVD5"/>
<reference evidence="1 2" key="1">
    <citation type="submission" date="2017-02" db="EMBL/GenBank/DDBJ databases">
        <title>Genomes of Trichoderma spp. with biocontrol activity.</title>
        <authorList>
            <person name="Gardiner D."/>
            <person name="Kazan K."/>
            <person name="Vos C."/>
            <person name="Harvey P."/>
        </authorList>
    </citation>
    <scope>NUCLEOTIDE SEQUENCE [LARGE SCALE GENOMIC DNA]</scope>
    <source>
        <strain evidence="1 2">Tr1</strain>
    </source>
</reference>